<dbReference type="Gene3D" id="1.10.10.10">
    <property type="entry name" value="Winged helix-like DNA-binding domain superfamily/Winged helix DNA-binding domain"/>
    <property type="match status" value="1"/>
</dbReference>
<dbReference type="GO" id="GO:0045892">
    <property type="term" value="P:negative regulation of DNA-templated transcription"/>
    <property type="evidence" value="ECO:0007669"/>
    <property type="project" value="TreeGrafter"/>
</dbReference>
<keyword evidence="1" id="KW-0805">Transcription regulation</keyword>
<dbReference type="SUPFAM" id="SSF55781">
    <property type="entry name" value="GAF domain-like"/>
    <property type="match status" value="1"/>
</dbReference>
<dbReference type="PANTHER" id="PTHR30136">
    <property type="entry name" value="HELIX-TURN-HELIX TRANSCRIPTIONAL REGULATOR, ICLR FAMILY"/>
    <property type="match status" value="1"/>
</dbReference>
<dbReference type="InterPro" id="IPR005471">
    <property type="entry name" value="Tscrpt_reg_IclR_N"/>
</dbReference>
<dbReference type="Pfam" id="PF09339">
    <property type="entry name" value="HTH_IclR"/>
    <property type="match status" value="1"/>
</dbReference>
<dbReference type="RefSeq" id="WP_107977852.1">
    <property type="nucleotide sequence ID" value="NZ_BMEZ01000022.1"/>
</dbReference>
<accession>A0A2T6ANK9</accession>
<evidence type="ECO:0000259" key="5">
    <source>
        <dbReference type="PROSITE" id="PS51078"/>
    </source>
</evidence>
<dbReference type="Proteomes" id="UP000244069">
    <property type="component" value="Unassembled WGS sequence"/>
</dbReference>
<protein>
    <submittedName>
        <fullName evidence="6">IclR family transcriptional regulator</fullName>
    </submittedName>
</protein>
<proteinExistence type="predicted"/>
<keyword evidence="2" id="KW-0238">DNA-binding</keyword>
<evidence type="ECO:0000259" key="4">
    <source>
        <dbReference type="PROSITE" id="PS51077"/>
    </source>
</evidence>
<evidence type="ECO:0000256" key="3">
    <source>
        <dbReference type="ARBA" id="ARBA00023163"/>
    </source>
</evidence>
<dbReference type="AlphaFoldDB" id="A0A2T6ANK9"/>
<dbReference type="EMBL" id="QBKN01000022">
    <property type="protein sequence ID" value="PTX45402.1"/>
    <property type="molecule type" value="Genomic_DNA"/>
</dbReference>
<dbReference type="InterPro" id="IPR036390">
    <property type="entry name" value="WH_DNA-bd_sf"/>
</dbReference>
<evidence type="ECO:0000256" key="2">
    <source>
        <dbReference type="ARBA" id="ARBA00023125"/>
    </source>
</evidence>
<dbReference type="Pfam" id="PF01614">
    <property type="entry name" value="IclR_C"/>
    <property type="match status" value="1"/>
</dbReference>
<dbReference type="GO" id="GO:0003700">
    <property type="term" value="F:DNA-binding transcription factor activity"/>
    <property type="evidence" value="ECO:0007669"/>
    <property type="project" value="TreeGrafter"/>
</dbReference>
<reference evidence="6 7" key="1">
    <citation type="submission" date="2018-04" db="EMBL/GenBank/DDBJ databases">
        <title>Genomic Encyclopedia of Archaeal and Bacterial Type Strains, Phase II (KMG-II): from individual species to whole genera.</title>
        <authorList>
            <person name="Goeker M."/>
        </authorList>
    </citation>
    <scope>NUCLEOTIDE SEQUENCE [LARGE SCALE GENOMIC DNA]</scope>
    <source>
        <strain evidence="6 7">DSM 29329</strain>
    </source>
</reference>
<evidence type="ECO:0000313" key="7">
    <source>
        <dbReference type="Proteomes" id="UP000244069"/>
    </source>
</evidence>
<organism evidence="6 7">
    <name type="scientific">Allosediminivita pacifica</name>
    <dbReference type="NCBI Taxonomy" id="1267769"/>
    <lineage>
        <taxon>Bacteria</taxon>
        <taxon>Pseudomonadati</taxon>
        <taxon>Pseudomonadota</taxon>
        <taxon>Alphaproteobacteria</taxon>
        <taxon>Rhodobacterales</taxon>
        <taxon>Paracoccaceae</taxon>
        <taxon>Allosediminivita</taxon>
    </lineage>
</organism>
<dbReference type="PANTHER" id="PTHR30136:SF34">
    <property type="entry name" value="TRANSCRIPTIONAL REGULATOR"/>
    <property type="match status" value="1"/>
</dbReference>
<comment type="caution">
    <text evidence="6">The sequence shown here is derived from an EMBL/GenBank/DDBJ whole genome shotgun (WGS) entry which is preliminary data.</text>
</comment>
<dbReference type="OrthoDB" id="9807558at2"/>
<dbReference type="InterPro" id="IPR014757">
    <property type="entry name" value="Tscrpt_reg_IclR_C"/>
</dbReference>
<dbReference type="Gene3D" id="3.30.450.40">
    <property type="match status" value="1"/>
</dbReference>
<dbReference type="SMART" id="SM00346">
    <property type="entry name" value="HTH_ICLR"/>
    <property type="match status" value="1"/>
</dbReference>
<dbReference type="SUPFAM" id="SSF46785">
    <property type="entry name" value="Winged helix' DNA-binding domain"/>
    <property type="match status" value="1"/>
</dbReference>
<feature type="domain" description="IclR-ED" evidence="5">
    <location>
        <begin position="72"/>
        <end position="258"/>
    </location>
</feature>
<feature type="domain" description="HTH iclR-type" evidence="4">
    <location>
        <begin position="11"/>
        <end position="71"/>
    </location>
</feature>
<dbReference type="PROSITE" id="PS51077">
    <property type="entry name" value="HTH_ICLR"/>
    <property type="match status" value="1"/>
</dbReference>
<keyword evidence="3" id="KW-0804">Transcription</keyword>
<gene>
    <name evidence="6" type="ORF">C8N44_12257</name>
</gene>
<keyword evidence="7" id="KW-1185">Reference proteome</keyword>
<dbReference type="InterPro" id="IPR036388">
    <property type="entry name" value="WH-like_DNA-bd_sf"/>
</dbReference>
<evidence type="ECO:0000256" key="1">
    <source>
        <dbReference type="ARBA" id="ARBA00023015"/>
    </source>
</evidence>
<dbReference type="InterPro" id="IPR050707">
    <property type="entry name" value="HTH_MetabolicPath_Reg"/>
</dbReference>
<dbReference type="PROSITE" id="PS51078">
    <property type="entry name" value="ICLR_ED"/>
    <property type="match status" value="1"/>
</dbReference>
<dbReference type="GO" id="GO:0003677">
    <property type="term" value="F:DNA binding"/>
    <property type="evidence" value="ECO:0007669"/>
    <property type="project" value="UniProtKB-KW"/>
</dbReference>
<dbReference type="InterPro" id="IPR029016">
    <property type="entry name" value="GAF-like_dom_sf"/>
</dbReference>
<evidence type="ECO:0000313" key="6">
    <source>
        <dbReference type="EMBL" id="PTX45402.1"/>
    </source>
</evidence>
<sequence length="276" mass="29424">MSREDRPDGFVDALARGLAVLSAFDGALPGMTLSEIARRADLSPATARRSLITLVSLGYVGRSGRRFHLRPRVLSLGSTFAISSHLGAILRPELSALVARFGGGAAAGTLDGNAVICLEHQATPVSARVIGANGTYHPATGTAIGRTLLSGFTAEQLETWFDQLAGPDPRPLTYDLPVDRRAMRTRIKPIRQRGYEVNPGRGPGTLCGIAVPILDLDRQVIAALNSIDETGATSEQLVDERLAELTATAARISRQLVRVPMLTELLRPVPASIFNS</sequence>
<name>A0A2T6ANK9_9RHOB</name>